<dbReference type="NCBIfam" id="TIGR00426">
    <property type="entry name" value="competence protein ComEA helix-hairpin-helix repeat region"/>
    <property type="match status" value="1"/>
</dbReference>
<feature type="signal peptide" evidence="1">
    <location>
        <begin position="1"/>
        <end position="23"/>
    </location>
</feature>
<dbReference type="GO" id="GO:0015627">
    <property type="term" value="C:type II protein secretion system complex"/>
    <property type="evidence" value="ECO:0007669"/>
    <property type="project" value="TreeGrafter"/>
</dbReference>
<dbReference type="GO" id="GO:0006281">
    <property type="term" value="P:DNA repair"/>
    <property type="evidence" value="ECO:0007669"/>
    <property type="project" value="InterPro"/>
</dbReference>
<dbReference type="Pfam" id="PF12836">
    <property type="entry name" value="HHH_3"/>
    <property type="match status" value="1"/>
</dbReference>
<gene>
    <name evidence="3" type="ORF">DEB45_16025</name>
</gene>
<evidence type="ECO:0000256" key="1">
    <source>
        <dbReference type="SAM" id="SignalP"/>
    </source>
</evidence>
<dbReference type="RefSeq" id="WP_196897370.1">
    <property type="nucleotide sequence ID" value="NZ_CALBIY010000066.1"/>
</dbReference>
<dbReference type="SMART" id="SM00278">
    <property type="entry name" value="HhH1"/>
    <property type="match status" value="2"/>
</dbReference>
<dbReference type="Gene3D" id="1.10.150.280">
    <property type="entry name" value="AF1531-like domain"/>
    <property type="match status" value="1"/>
</dbReference>
<dbReference type="InterPro" id="IPR051675">
    <property type="entry name" value="Endo/Exo/Phosphatase_dom_1"/>
</dbReference>
<accession>A0A349TTM3</accession>
<dbReference type="GO" id="GO:0003677">
    <property type="term" value="F:DNA binding"/>
    <property type="evidence" value="ECO:0007669"/>
    <property type="project" value="InterPro"/>
</dbReference>
<reference evidence="3 4" key="1">
    <citation type="journal article" date="2018" name="Nat. Biotechnol.">
        <title>A standardized bacterial taxonomy based on genome phylogeny substantially revises the tree of life.</title>
        <authorList>
            <person name="Parks D.H."/>
            <person name="Chuvochina M."/>
            <person name="Waite D.W."/>
            <person name="Rinke C."/>
            <person name="Skarshewski A."/>
            <person name="Chaumeil P.A."/>
            <person name="Hugenholtz P."/>
        </authorList>
    </citation>
    <scope>NUCLEOTIDE SEQUENCE [LARGE SCALE GENOMIC DNA]</scope>
    <source>
        <strain evidence="3">UBA11621</strain>
    </source>
</reference>
<feature type="chain" id="PRO_5030064025" evidence="1">
    <location>
        <begin position="24"/>
        <end position="104"/>
    </location>
</feature>
<dbReference type="InterPro" id="IPR010994">
    <property type="entry name" value="RuvA_2-like"/>
</dbReference>
<dbReference type="EMBL" id="DONK01000251">
    <property type="protein sequence ID" value="HBU52760.1"/>
    <property type="molecule type" value="Genomic_DNA"/>
</dbReference>
<protein>
    <submittedName>
        <fullName evidence="3">Competence protein</fullName>
    </submittedName>
</protein>
<feature type="domain" description="Helix-hairpin-helix DNA-binding motif class 1" evidence="2">
    <location>
        <begin position="80"/>
        <end position="99"/>
    </location>
</feature>
<dbReference type="SUPFAM" id="SSF47781">
    <property type="entry name" value="RuvA domain 2-like"/>
    <property type="match status" value="1"/>
</dbReference>
<dbReference type="PANTHER" id="PTHR21180:SF32">
    <property type="entry name" value="ENDONUCLEASE_EXONUCLEASE_PHOSPHATASE FAMILY DOMAIN-CONTAINING PROTEIN 1"/>
    <property type="match status" value="1"/>
</dbReference>
<evidence type="ECO:0000313" key="3">
    <source>
        <dbReference type="EMBL" id="HBU52760.1"/>
    </source>
</evidence>
<proteinExistence type="predicted"/>
<dbReference type="Proteomes" id="UP000264779">
    <property type="component" value="Unassembled WGS sequence"/>
</dbReference>
<name>A0A349TTM3_9ALTE</name>
<comment type="caution">
    <text evidence="3">The sequence shown here is derived from an EMBL/GenBank/DDBJ whole genome shotgun (WGS) entry which is preliminary data.</text>
</comment>
<dbReference type="InterPro" id="IPR004509">
    <property type="entry name" value="Competence_ComEA_HhH"/>
</dbReference>
<evidence type="ECO:0000313" key="4">
    <source>
        <dbReference type="Proteomes" id="UP000264779"/>
    </source>
</evidence>
<organism evidence="3 4">
    <name type="scientific">Alteromonas australica</name>
    <dbReference type="NCBI Taxonomy" id="589873"/>
    <lineage>
        <taxon>Bacteria</taxon>
        <taxon>Pseudomonadati</taxon>
        <taxon>Pseudomonadota</taxon>
        <taxon>Gammaproteobacteria</taxon>
        <taxon>Alteromonadales</taxon>
        <taxon>Alteromonadaceae</taxon>
        <taxon>Alteromonas/Salinimonas group</taxon>
        <taxon>Alteromonas</taxon>
    </lineage>
</organism>
<evidence type="ECO:0000259" key="2">
    <source>
        <dbReference type="SMART" id="SM00278"/>
    </source>
</evidence>
<sequence length="104" mass="10941">MKKYLASIALVAAVTLTPAMTSANENTPAATPSNSAAAQQRIDLNTASLTELQTLPGVGVAKAEAIIAYRNEKGPFVEVAELTQVKGIGEKMLMKIESRVVVAR</sequence>
<dbReference type="GO" id="GO:0015628">
    <property type="term" value="P:protein secretion by the type II secretion system"/>
    <property type="evidence" value="ECO:0007669"/>
    <property type="project" value="TreeGrafter"/>
</dbReference>
<keyword evidence="1" id="KW-0732">Signal</keyword>
<dbReference type="AlphaFoldDB" id="A0A349TTM3"/>
<feature type="domain" description="Helix-hairpin-helix DNA-binding motif class 1" evidence="2">
    <location>
        <begin position="50"/>
        <end position="69"/>
    </location>
</feature>
<dbReference type="InterPro" id="IPR003583">
    <property type="entry name" value="Hlx-hairpin-Hlx_DNA-bd_motif"/>
</dbReference>
<dbReference type="PANTHER" id="PTHR21180">
    <property type="entry name" value="ENDONUCLEASE/EXONUCLEASE/PHOSPHATASE FAMILY DOMAIN-CONTAINING PROTEIN 1"/>
    <property type="match status" value="1"/>
</dbReference>